<comment type="caution">
    <text evidence="1">The sequence shown here is derived from an EMBL/GenBank/DDBJ whole genome shotgun (WGS) entry which is preliminary data.</text>
</comment>
<protein>
    <recommendedName>
        <fullName evidence="3">Carboxypeptidase regulatory-like domain-containing protein</fullName>
    </recommendedName>
</protein>
<sequence>MRSVVYFSAFIIKTARLLCFLGFAVFFSERALAQQEPDGEALLTLSHPGIGQFYVNAAFFGDVAYLPLGEILSLTEIPNESTENKSGYQGFYPEKKDTWKIDPSSGFVIIKGVSETLPADKFYKGELDLFIHPEYFRRIFGLEFTVNSFSLTLSLKSERPLPVEEKKKREALRSRALAKGGPQANLNMLYPRDRKIFGFGVIDYALNHDRTKAGSNTAFQMRGGGEFLGGDVQGAVTGALRDGRMVADFSGLRWRYVLPAGLKPEKNVLLSSITLGQITTTSQTNGVSLTGFSLSNNPIIPRQELDVFVIDGYTEKDSEVELLIGGQLVDFMRADEVGYYRFNAPVTYGTVRLTLRIYTPQGEVIVQDRQLQIPFTFLPKGFVAYNIQGGQLMSAPEFLNSDLAGHADVAVGISNALTVNAGLDYGEVFGEQKQYTSFGLSSRLFQQYLLNIEAQPDRFYRANASVFYANNVNLTGQFTEYVPPKVENTLREQPLKDANVNVFIPFKLFGRFSGIRFGGQNTWFQTGYRGNVQSDFNVQVGRVTTRFNYRAQVAGTRSETNLPPEFASGNLTTSMTYSLPRSPSLPVFVKGMFIRAQAVYNTQSSKINAVNVQVSQTLFKQGRFNFGYNYNVANNSGQMQIGFLYDFQFVRSSSQYSTQQGGNYSLRQSLSGSLALDPASTLLVPSNRDQLGRSGLTVRMFVDQNENGKYDKGEEIVPAKAVRLDKSGNMLLGSDGLLRISQLQSYWTYRLEVDINALPDPTLAPKEKVFGFVAEPNRYKVIEIPLYRTGTMEGTVLIDRGSGVQGVGGLRLMVQREGDPEPLETIRTFSDGSFYAIGLLPGKYKLVIDPKQLEFLKAKANPEVLEFEIKALADGDYLEGLEILLVVDQE</sequence>
<evidence type="ECO:0000313" key="2">
    <source>
        <dbReference type="Proteomes" id="UP001596163"/>
    </source>
</evidence>
<keyword evidence="2" id="KW-1185">Reference proteome</keyword>
<organism evidence="1 2">
    <name type="scientific">Algoriphagus aquatilis</name>
    <dbReference type="NCBI Taxonomy" id="490186"/>
    <lineage>
        <taxon>Bacteria</taxon>
        <taxon>Pseudomonadati</taxon>
        <taxon>Bacteroidota</taxon>
        <taxon>Cytophagia</taxon>
        <taxon>Cytophagales</taxon>
        <taxon>Cyclobacteriaceae</taxon>
        <taxon>Algoriphagus</taxon>
    </lineage>
</organism>
<dbReference type="RefSeq" id="WP_377916856.1">
    <property type="nucleotide sequence ID" value="NZ_JBHSKS010000014.1"/>
</dbReference>
<dbReference type="EMBL" id="JBHSKS010000014">
    <property type="protein sequence ID" value="MFC5193167.1"/>
    <property type="molecule type" value="Genomic_DNA"/>
</dbReference>
<proteinExistence type="predicted"/>
<evidence type="ECO:0008006" key="3">
    <source>
        <dbReference type="Google" id="ProtNLM"/>
    </source>
</evidence>
<reference evidence="2" key="1">
    <citation type="journal article" date="2019" name="Int. J. Syst. Evol. Microbiol.">
        <title>The Global Catalogue of Microorganisms (GCM) 10K type strain sequencing project: providing services to taxonomists for standard genome sequencing and annotation.</title>
        <authorList>
            <consortium name="The Broad Institute Genomics Platform"/>
            <consortium name="The Broad Institute Genome Sequencing Center for Infectious Disease"/>
            <person name="Wu L."/>
            <person name="Ma J."/>
        </authorList>
    </citation>
    <scope>NUCLEOTIDE SEQUENCE [LARGE SCALE GENOMIC DNA]</scope>
    <source>
        <strain evidence="2">CGMCC 1.7030</strain>
    </source>
</reference>
<dbReference type="Proteomes" id="UP001596163">
    <property type="component" value="Unassembled WGS sequence"/>
</dbReference>
<gene>
    <name evidence="1" type="ORF">ACFPIK_15455</name>
</gene>
<name>A0ABW0BYY4_9BACT</name>
<evidence type="ECO:0000313" key="1">
    <source>
        <dbReference type="EMBL" id="MFC5193167.1"/>
    </source>
</evidence>
<accession>A0ABW0BYY4</accession>